<dbReference type="AlphaFoldDB" id="A0A366CYD6"/>
<protein>
    <submittedName>
        <fullName evidence="2">Uncharacterized protein (TIGR01244 family)</fullName>
    </submittedName>
</protein>
<evidence type="ECO:0000313" key="3">
    <source>
        <dbReference type="Proteomes" id="UP000252086"/>
    </source>
</evidence>
<dbReference type="InterPro" id="IPR005939">
    <property type="entry name" value="BLH_phosphatase-like"/>
</dbReference>
<dbReference type="EMBL" id="QNRF01000007">
    <property type="protein sequence ID" value="RBO81998.1"/>
    <property type="molecule type" value="Genomic_DNA"/>
</dbReference>
<dbReference type="OrthoDB" id="9802771at2"/>
<evidence type="ECO:0000313" key="2">
    <source>
        <dbReference type="EMBL" id="RBO81998.1"/>
    </source>
</evidence>
<comment type="caution">
    <text evidence="2">The sequence shown here is derived from an EMBL/GenBank/DDBJ whole genome shotgun (WGS) entry which is preliminary data.</text>
</comment>
<sequence>MIAPVQLDSTYFVSPQITVADLPELKAQGFNLIINNRPDGEAEDQPSAQALKEAAEAMGFEYAWNPIELPKLAQSHVDLQGDILPTSKKTLAFCRTGTRSSVLWVLLENGKGRDYVALVTEVSAKGFDLSRCAPSMAPLVKG</sequence>
<dbReference type="InterPro" id="IPR001763">
    <property type="entry name" value="Rhodanese-like_dom"/>
</dbReference>
<keyword evidence="3" id="KW-1185">Reference proteome</keyword>
<name>A0A366CYD6_9GAMM</name>
<dbReference type="Gene3D" id="3.90.190.10">
    <property type="entry name" value="Protein tyrosine phosphatase superfamily"/>
    <property type="match status" value="1"/>
</dbReference>
<dbReference type="GO" id="GO:0016787">
    <property type="term" value="F:hydrolase activity"/>
    <property type="evidence" value="ECO:0007669"/>
    <property type="project" value="InterPro"/>
</dbReference>
<proteinExistence type="predicted"/>
<dbReference type="Proteomes" id="UP000252086">
    <property type="component" value="Unassembled WGS sequence"/>
</dbReference>
<gene>
    <name evidence="2" type="ORF">DFP76_107143</name>
</gene>
<organism evidence="2 3">
    <name type="scientific">Marinomonas aquiplantarum</name>
    <dbReference type="NCBI Taxonomy" id="491951"/>
    <lineage>
        <taxon>Bacteria</taxon>
        <taxon>Pseudomonadati</taxon>
        <taxon>Pseudomonadota</taxon>
        <taxon>Gammaproteobacteria</taxon>
        <taxon>Oceanospirillales</taxon>
        <taxon>Oceanospirillaceae</taxon>
        <taxon>Marinomonas</taxon>
    </lineage>
</organism>
<dbReference type="NCBIfam" id="TIGR01244">
    <property type="entry name" value="TIGR01244 family sulfur transferase"/>
    <property type="match status" value="1"/>
</dbReference>
<dbReference type="Pfam" id="PF04273">
    <property type="entry name" value="BLH_phosphatase"/>
    <property type="match status" value="1"/>
</dbReference>
<dbReference type="InterPro" id="IPR029021">
    <property type="entry name" value="Prot-tyrosine_phosphatase-like"/>
</dbReference>
<accession>A0A366CYD6</accession>
<evidence type="ECO:0000259" key="1">
    <source>
        <dbReference type="PROSITE" id="PS50206"/>
    </source>
</evidence>
<feature type="domain" description="Rhodanese" evidence="1">
    <location>
        <begin position="68"/>
        <end position="131"/>
    </location>
</feature>
<dbReference type="RefSeq" id="WP_113875190.1">
    <property type="nucleotide sequence ID" value="NZ_QNRF01000007.1"/>
</dbReference>
<reference evidence="2 3" key="1">
    <citation type="submission" date="2018-06" db="EMBL/GenBank/DDBJ databases">
        <title>Genomic Encyclopedia of Type Strains, Phase III (KMG-III): the genomes of soil and plant-associated and newly described type strains.</title>
        <authorList>
            <person name="Whitman W."/>
        </authorList>
    </citation>
    <scope>NUCLEOTIDE SEQUENCE [LARGE SCALE GENOMIC DNA]</scope>
    <source>
        <strain evidence="2 3">CECT 7732</strain>
    </source>
</reference>
<dbReference type="PROSITE" id="PS50206">
    <property type="entry name" value="RHODANESE_3"/>
    <property type="match status" value="1"/>
</dbReference>